<dbReference type="SUPFAM" id="SSF74653">
    <property type="entry name" value="TolA/TonB C-terminal domain"/>
    <property type="match status" value="1"/>
</dbReference>
<evidence type="ECO:0000256" key="3">
    <source>
        <dbReference type="ARBA" id="ARBA00022448"/>
    </source>
</evidence>
<dbReference type="GO" id="GO:0015031">
    <property type="term" value="P:protein transport"/>
    <property type="evidence" value="ECO:0007669"/>
    <property type="project" value="UniProtKB-KW"/>
</dbReference>
<keyword evidence="9" id="KW-0472">Membrane</keyword>
<reference evidence="11 12" key="1">
    <citation type="submission" date="2010-12" db="EMBL/GenBank/DDBJ databases">
        <authorList>
            <person name="Muzny D."/>
            <person name="Qin X."/>
            <person name="Deng J."/>
            <person name="Jiang H."/>
            <person name="Liu Y."/>
            <person name="Qu J."/>
            <person name="Song X.-Z."/>
            <person name="Zhang L."/>
            <person name="Thornton R."/>
            <person name="Coyle M."/>
            <person name="Francisco L."/>
            <person name="Jackson L."/>
            <person name="Javaid M."/>
            <person name="Korchina V."/>
            <person name="Kovar C."/>
            <person name="Mata R."/>
            <person name="Mathew T."/>
            <person name="Ngo R."/>
            <person name="Nguyen L."/>
            <person name="Nguyen N."/>
            <person name="Okwuonu G."/>
            <person name="Ongeri F."/>
            <person name="Pham C."/>
            <person name="Simmons D."/>
            <person name="Wilczek-Boney K."/>
            <person name="Hale W."/>
            <person name="Jakkamsetti A."/>
            <person name="Pham P."/>
            <person name="Ruth R."/>
            <person name="San Lucas F."/>
            <person name="Warren J."/>
            <person name="Zhang J."/>
            <person name="Zhao Z."/>
            <person name="Zhou C."/>
            <person name="Zhu D."/>
            <person name="Lee S."/>
            <person name="Bess C."/>
            <person name="Blankenburg K."/>
            <person name="Forbes L."/>
            <person name="Fu Q."/>
            <person name="Gubbala S."/>
            <person name="Hirani K."/>
            <person name="Jayaseelan J.C."/>
            <person name="Lara F."/>
            <person name="Munidasa M."/>
            <person name="Palculict T."/>
            <person name="Patil S."/>
            <person name="Pu L.-L."/>
            <person name="Saada N."/>
            <person name="Tang L."/>
            <person name="Weissenberger G."/>
            <person name="Zhu Y."/>
            <person name="Hemphill L."/>
            <person name="Shang Y."/>
            <person name="Youmans B."/>
            <person name="Ayvaz T."/>
            <person name="Ross M."/>
            <person name="Santibanez J."/>
            <person name="Aqrawi P."/>
            <person name="Gross S."/>
            <person name="Joshi V."/>
            <person name="Fowler G."/>
            <person name="Nazareth L."/>
            <person name="Reid J."/>
            <person name="Worley K."/>
            <person name="Petrosino J."/>
            <person name="Highlander S."/>
            <person name="Gibbs R."/>
        </authorList>
    </citation>
    <scope>NUCLEOTIDE SEQUENCE [LARGE SCALE GENOMIC DNA]</scope>
    <source>
        <strain evidence="11 12">ATCC 51599</strain>
    </source>
</reference>
<dbReference type="eggNOG" id="COG0810">
    <property type="taxonomic scope" value="Bacteria"/>
</dbReference>
<organism evidence="11 12">
    <name type="scientific">Lautropia mirabilis ATCC 51599</name>
    <dbReference type="NCBI Taxonomy" id="887898"/>
    <lineage>
        <taxon>Bacteria</taxon>
        <taxon>Pseudomonadati</taxon>
        <taxon>Pseudomonadota</taxon>
        <taxon>Betaproteobacteria</taxon>
        <taxon>Burkholderiales</taxon>
        <taxon>Burkholderiaceae</taxon>
        <taxon>Lautropia</taxon>
    </lineage>
</organism>
<accession>E7RY14</accession>
<comment type="subcellular location">
    <subcellularLocation>
        <location evidence="1">Cell inner membrane</location>
        <topology evidence="1">Single-pass membrane protein</topology>
        <orientation evidence="1">Periplasmic side</orientation>
    </subcellularLocation>
</comment>
<dbReference type="InterPro" id="IPR037682">
    <property type="entry name" value="TonB_C"/>
</dbReference>
<proteinExistence type="inferred from homology"/>
<dbReference type="Proteomes" id="UP000011021">
    <property type="component" value="Unassembled WGS sequence"/>
</dbReference>
<dbReference type="GO" id="GO:0031992">
    <property type="term" value="F:energy transducer activity"/>
    <property type="evidence" value="ECO:0007669"/>
    <property type="project" value="TreeGrafter"/>
</dbReference>
<keyword evidence="8" id="KW-1133">Transmembrane helix</keyword>
<protein>
    <submittedName>
        <fullName evidence="11">TonB-dependent receptor</fullName>
    </submittedName>
</protein>
<evidence type="ECO:0000256" key="1">
    <source>
        <dbReference type="ARBA" id="ARBA00004383"/>
    </source>
</evidence>
<evidence type="ECO:0000313" key="11">
    <source>
        <dbReference type="EMBL" id="EFV94838.1"/>
    </source>
</evidence>
<evidence type="ECO:0000256" key="5">
    <source>
        <dbReference type="ARBA" id="ARBA00022519"/>
    </source>
</evidence>
<dbReference type="HOGENOM" id="CLU_076057_6_2_4"/>
<evidence type="ECO:0000256" key="7">
    <source>
        <dbReference type="ARBA" id="ARBA00022927"/>
    </source>
</evidence>
<keyword evidence="11" id="KW-0675">Receptor</keyword>
<dbReference type="NCBIfam" id="TIGR01352">
    <property type="entry name" value="tonB_Cterm"/>
    <property type="match status" value="1"/>
</dbReference>
<keyword evidence="4" id="KW-1003">Cell membrane</keyword>
<dbReference type="PANTHER" id="PTHR33446:SF2">
    <property type="entry name" value="PROTEIN TONB"/>
    <property type="match status" value="1"/>
</dbReference>
<dbReference type="GO" id="GO:0055085">
    <property type="term" value="P:transmembrane transport"/>
    <property type="evidence" value="ECO:0007669"/>
    <property type="project" value="InterPro"/>
</dbReference>
<gene>
    <name evidence="11" type="ORF">HMPREF0551_1585</name>
</gene>
<keyword evidence="12" id="KW-1185">Reference proteome</keyword>
<keyword evidence="3" id="KW-0813">Transport</keyword>
<keyword evidence="7" id="KW-0653">Protein transport</keyword>
<sequence length="93" mass="10323">MLGSSQITYIRQPKPVYPAFSKRAGETGKVMLRVLVDVNGRPKEVKLEKSSGSDRLDKAAIDAARNALLSPHKENGKPREAYVLMPIVFELEN</sequence>
<comment type="similarity">
    <text evidence="2">Belongs to the TonB family.</text>
</comment>
<dbReference type="InterPro" id="IPR006260">
    <property type="entry name" value="TonB/TolA_C"/>
</dbReference>
<dbReference type="Gene3D" id="3.30.1150.10">
    <property type="match status" value="1"/>
</dbReference>
<evidence type="ECO:0000313" key="12">
    <source>
        <dbReference type="Proteomes" id="UP000011021"/>
    </source>
</evidence>
<evidence type="ECO:0000256" key="9">
    <source>
        <dbReference type="ARBA" id="ARBA00023136"/>
    </source>
</evidence>
<evidence type="ECO:0000259" key="10">
    <source>
        <dbReference type="PROSITE" id="PS52015"/>
    </source>
</evidence>
<evidence type="ECO:0000256" key="8">
    <source>
        <dbReference type="ARBA" id="ARBA00022989"/>
    </source>
</evidence>
<evidence type="ECO:0000256" key="6">
    <source>
        <dbReference type="ARBA" id="ARBA00022692"/>
    </source>
</evidence>
<keyword evidence="6" id="KW-0812">Transmembrane</keyword>
<comment type="caution">
    <text evidence="11">The sequence shown here is derived from an EMBL/GenBank/DDBJ whole genome shotgun (WGS) entry which is preliminary data.</text>
</comment>
<dbReference type="PANTHER" id="PTHR33446">
    <property type="entry name" value="PROTEIN TONB-RELATED"/>
    <property type="match status" value="1"/>
</dbReference>
<dbReference type="AlphaFoldDB" id="E7RY14"/>
<dbReference type="PROSITE" id="PS52015">
    <property type="entry name" value="TONB_CTD"/>
    <property type="match status" value="1"/>
</dbReference>
<dbReference type="EMBL" id="AEQP01000010">
    <property type="protein sequence ID" value="EFV94838.1"/>
    <property type="molecule type" value="Genomic_DNA"/>
</dbReference>
<dbReference type="GO" id="GO:0098797">
    <property type="term" value="C:plasma membrane protein complex"/>
    <property type="evidence" value="ECO:0007669"/>
    <property type="project" value="TreeGrafter"/>
</dbReference>
<evidence type="ECO:0000256" key="2">
    <source>
        <dbReference type="ARBA" id="ARBA00006555"/>
    </source>
</evidence>
<dbReference type="Pfam" id="PF03544">
    <property type="entry name" value="TonB_C"/>
    <property type="match status" value="1"/>
</dbReference>
<name>E7RY14_9BURK</name>
<feature type="domain" description="TonB C-terminal" evidence="10">
    <location>
        <begin position="2"/>
        <end position="93"/>
    </location>
</feature>
<evidence type="ECO:0000256" key="4">
    <source>
        <dbReference type="ARBA" id="ARBA00022475"/>
    </source>
</evidence>
<keyword evidence="5" id="KW-0997">Cell inner membrane</keyword>
<dbReference type="InterPro" id="IPR051045">
    <property type="entry name" value="TonB-dependent_transducer"/>
</dbReference>
<dbReference type="STRING" id="887898.HMPREF0551_1585"/>